<evidence type="ECO:0008006" key="4">
    <source>
        <dbReference type="Google" id="ProtNLM"/>
    </source>
</evidence>
<accession>A0A1Z5JD26</accession>
<reference evidence="2 3" key="1">
    <citation type="journal article" date="2015" name="Plant Cell">
        <title>Oil accumulation by the oleaginous diatom Fistulifera solaris as revealed by the genome and transcriptome.</title>
        <authorList>
            <person name="Tanaka T."/>
            <person name="Maeda Y."/>
            <person name="Veluchamy A."/>
            <person name="Tanaka M."/>
            <person name="Abida H."/>
            <person name="Marechal E."/>
            <person name="Bowler C."/>
            <person name="Muto M."/>
            <person name="Sunaga Y."/>
            <person name="Tanaka M."/>
            <person name="Yoshino T."/>
            <person name="Taniguchi T."/>
            <person name="Fukuda Y."/>
            <person name="Nemoto M."/>
            <person name="Matsumoto M."/>
            <person name="Wong P.S."/>
            <person name="Aburatani S."/>
            <person name="Fujibuchi W."/>
        </authorList>
    </citation>
    <scope>NUCLEOTIDE SEQUENCE [LARGE SCALE GENOMIC DNA]</scope>
    <source>
        <strain evidence="2 3">JPCC DA0580</strain>
    </source>
</reference>
<dbReference type="SUPFAM" id="SSF75011">
    <property type="entry name" value="3-carboxy-cis,cis-mucoante lactonizing enzyme"/>
    <property type="match status" value="1"/>
</dbReference>
<keyword evidence="1" id="KW-0812">Transmembrane</keyword>
<dbReference type="PANTHER" id="PTHR38787:SF3">
    <property type="entry name" value="REGULATORY P DOMAIN-CONTAINING PROTEIN"/>
    <property type="match status" value="1"/>
</dbReference>
<feature type="transmembrane region" description="Helical" evidence="1">
    <location>
        <begin position="44"/>
        <end position="64"/>
    </location>
</feature>
<dbReference type="PANTHER" id="PTHR38787">
    <property type="entry name" value="REGULATORY P DOMAIN-CONTAINING PROTEIN"/>
    <property type="match status" value="1"/>
</dbReference>
<evidence type="ECO:0000256" key="1">
    <source>
        <dbReference type="SAM" id="Phobius"/>
    </source>
</evidence>
<dbReference type="OrthoDB" id="205277at2759"/>
<proteinExistence type="predicted"/>
<evidence type="ECO:0000313" key="3">
    <source>
        <dbReference type="Proteomes" id="UP000198406"/>
    </source>
</evidence>
<dbReference type="EMBL" id="BDSP01000046">
    <property type="protein sequence ID" value="GAX11904.1"/>
    <property type="molecule type" value="Genomic_DNA"/>
</dbReference>
<keyword evidence="3" id="KW-1185">Reference proteome</keyword>
<dbReference type="InParanoid" id="A0A1Z5JD26"/>
<dbReference type="InterPro" id="IPR027589">
    <property type="entry name" value="Choice_anch_B"/>
</dbReference>
<protein>
    <recommendedName>
        <fullName evidence="4">Choice-of-anchor B domain-containing protein</fullName>
    </recommendedName>
</protein>
<name>A0A1Z5JD26_FISSO</name>
<organism evidence="2 3">
    <name type="scientific">Fistulifera solaris</name>
    <name type="common">Oleaginous diatom</name>
    <dbReference type="NCBI Taxonomy" id="1519565"/>
    <lineage>
        <taxon>Eukaryota</taxon>
        <taxon>Sar</taxon>
        <taxon>Stramenopiles</taxon>
        <taxon>Ochrophyta</taxon>
        <taxon>Bacillariophyta</taxon>
        <taxon>Bacillariophyceae</taxon>
        <taxon>Bacillariophycidae</taxon>
        <taxon>Naviculales</taxon>
        <taxon>Naviculaceae</taxon>
        <taxon>Fistulifera</taxon>
    </lineage>
</organism>
<sequence length="565" mass="63638">MTFTIYVALTKNLVFARRCPCSSPSVPIKQKKQLNSIVSNLNKVMLSLSFFIFLLWSQVGAQNIMERARRRRRPARATAMYNEMCLSNNRNPSHTPCMCDFLRTVEEGIYDMPSHRGSEIPCINSTIDTGDYQYPCQNVVLLSMVSLSELLQGGDNEEGSDCWGWTASTGEEIAIIGLESMVGFVDITDPVNPIYLGRLPARGNRSYWHDIKVYGDYAFIVSENNNHGMQVIEMTHMVGLDVSQGPVIFAETVHFSNFATAHNIFIHEETGYAYVVGSNMCESGLYIIDIKDPLSPTFEACFSEDGYVHDVQCVIYKGADIRYTGREICFSCNTDTVTIIDVTDKSNMVMLSRTTYVNVAYTHQGWLTEDHNTFFFGDENDEMNHNMKTRTMVLNVKDHRNPIVVGAYTGATSAIDHNLYVFGNYIYEGNYANGLEVLRMGDSIDRKADLKQVAQFDSYPEGKASTFNGAWSVFPYFASGNVIISDINRGLIVVRVDTEGADPPIKADLTCYKAEASCGLLDRRKGFFMNRPSFTGLFCRRRCIPEEDIERRLSAGWKCGRCRDE</sequence>
<dbReference type="InterPro" id="IPR013211">
    <property type="entry name" value="LVIVD"/>
</dbReference>
<dbReference type="NCBIfam" id="TIGR04312">
    <property type="entry name" value="choice_anch_B"/>
    <property type="match status" value="1"/>
</dbReference>
<dbReference type="Proteomes" id="UP000198406">
    <property type="component" value="Unassembled WGS sequence"/>
</dbReference>
<evidence type="ECO:0000313" key="2">
    <source>
        <dbReference type="EMBL" id="GAX11904.1"/>
    </source>
</evidence>
<keyword evidence="1" id="KW-1133">Transmembrane helix</keyword>
<dbReference type="GO" id="GO:0005576">
    <property type="term" value="C:extracellular region"/>
    <property type="evidence" value="ECO:0007669"/>
    <property type="project" value="TreeGrafter"/>
</dbReference>
<dbReference type="AlphaFoldDB" id="A0A1Z5JD26"/>
<keyword evidence="1" id="KW-0472">Membrane</keyword>
<gene>
    <name evidence="2" type="ORF">FisN_17Lh188</name>
</gene>
<comment type="caution">
    <text evidence="2">The sequence shown here is derived from an EMBL/GenBank/DDBJ whole genome shotgun (WGS) entry which is preliminary data.</text>
</comment>
<dbReference type="Pfam" id="PF08309">
    <property type="entry name" value="LVIVD"/>
    <property type="match status" value="2"/>
</dbReference>